<dbReference type="InterPro" id="IPR037682">
    <property type="entry name" value="TonB_C"/>
</dbReference>
<keyword evidence="6" id="KW-0812">Transmembrane</keyword>
<keyword evidence="7" id="KW-0653">Protein transport</keyword>
<dbReference type="EMBL" id="LT629750">
    <property type="protein sequence ID" value="SDS39893.1"/>
    <property type="molecule type" value="Genomic_DNA"/>
</dbReference>
<dbReference type="AlphaFoldDB" id="A0A1H1RW63"/>
<keyword evidence="3" id="KW-0813">Transport</keyword>
<dbReference type="NCBIfam" id="TIGR01352">
    <property type="entry name" value="tonB_Cterm"/>
    <property type="match status" value="1"/>
</dbReference>
<evidence type="ECO:0000256" key="9">
    <source>
        <dbReference type="ARBA" id="ARBA00023136"/>
    </source>
</evidence>
<dbReference type="GO" id="GO:0031992">
    <property type="term" value="F:energy transducer activity"/>
    <property type="evidence" value="ECO:0007669"/>
    <property type="project" value="TreeGrafter"/>
</dbReference>
<comment type="subcellular location">
    <subcellularLocation>
        <location evidence="1">Cell inner membrane</location>
        <topology evidence="1">Single-pass membrane protein</topology>
        <orientation evidence="1">Periplasmic side</orientation>
    </subcellularLocation>
</comment>
<accession>A0A1H1RW63</accession>
<dbReference type="Gene3D" id="3.30.1150.10">
    <property type="match status" value="1"/>
</dbReference>
<feature type="domain" description="TonB C-terminal" evidence="11">
    <location>
        <begin position="172"/>
        <end position="262"/>
    </location>
</feature>
<feature type="compositionally biased region" description="Basic and acidic residues" evidence="10">
    <location>
        <begin position="85"/>
        <end position="99"/>
    </location>
</feature>
<dbReference type="PROSITE" id="PS52015">
    <property type="entry name" value="TONB_CTD"/>
    <property type="match status" value="1"/>
</dbReference>
<feature type="compositionally biased region" description="Basic and acidic residues" evidence="10">
    <location>
        <begin position="113"/>
        <end position="124"/>
    </location>
</feature>
<proteinExistence type="inferred from homology"/>
<name>A0A1H1RW63_9BRAD</name>
<evidence type="ECO:0000256" key="2">
    <source>
        <dbReference type="ARBA" id="ARBA00006555"/>
    </source>
</evidence>
<evidence type="ECO:0000313" key="12">
    <source>
        <dbReference type="EMBL" id="SDS39893.1"/>
    </source>
</evidence>
<dbReference type="SUPFAM" id="SSF74653">
    <property type="entry name" value="TolA/TonB C-terminal domain"/>
    <property type="match status" value="1"/>
</dbReference>
<dbReference type="Pfam" id="PF13103">
    <property type="entry name" value="TonB_2"/>
    <property type="match status" value="1"/>
</dbReference>
<dbReference type="PANTHER" id="PTHR33446">
    <property type="entry name" value="PROTEIN TONB-RELATED"/>
    <property type="match status" value="1"/>
</dbReference>
<keyword evidence="8" id="KW-1133">Transmembrane helix</keyword>
<feature type="compositionally biased region" description="Basic and acidic residues" evidence="10">
    <location>
        <begin position="145"/>
        <end position="154"/>
    </location>
</feature>
<feature type="region of interest" description="Disordered" evidence="10">
    <location>
        <begin position="56"/>
        <end position="161"/>
    </location>
</feature>
<feature type="compositionally biased region" description="Polar residues" evidence="10">
    <location>
        <begin position="126"/>
        <end position="144"/>
    </location>
</feature>
<keyword evidence="4" id="KW-1003">Cell membrane</keyword>
<dbReference type="GO" id="GO:0098797">
    <property type="term" value="C:plasma membrane protein complex"/>
    <property type="evidence" value="ECO:0007669"/>
    <property type="project" value="TreeGrafter"/>
</dbReference>
<dbReference type="Proteomes" id="UP000243904">
    <property type="component" value="Chromosome I"/>
</dbReference>
<evidence type="ECO:0000259" key="11">
    <source>
        <dbReference type="PROSITE" id="PS52015"/>
    </source>
</evidence>
<evidence type="ECO:0000256" key="10">
    <source>
        <dbReference type="SAM" id="MobiDB-lite"/>
    </source>
</evidence>
<evidence type="ECO:0000256" key="8">
    <source>
        <dbReference type="ARBA" id="ARBA00022989"/>
    </source>
</evidence>
<evidence type="ECO:0000256" key="4">
    <source>
        <dbReference type="ARBA" id="ARBA00022475"/>
    </source>
</evidence>
<evidence type="ECO:0000256" key="5">
    <source>
        <dbReference type="ARBA" id="ARBA00022519"/>
    </source>
</evidence>
<sequence length="262" mass="28304">MSELALEQKPSRRLWIFAAVGALALHLGGAALAISHMSSDDAGDSLGANAIEVGVELESPHTEDSDLPPGPDADASVASPALAEQKAEIKPTDLPKDTPDETEDPDRVVTQNEAKKPTEDDPKVETVQTAASQESVAQEATARQTLDESRESQEVKAPNIGIGKDKQKLTADWGRQISAYFELHKRYPKVQKSRNATVKVSLVLNRLGHVVSVGVLESSGDPLYDEAALSMIRRSDPVPRPPAKLTDDQFNYSLDVKFTMAK</sequence>
<dbReference type="InterPro" id="IPR006260">
    <property type="entry name" value="TonB/TolA_C"/>
</dbReference>
<comment type="similarity">
    <text evidence="2">Belongs to the TonB family.</text>
</comment>
<dbReference type="GO" id="GO:0015031">
    <property type="term" value="P:protein transport"/>
    <property type="evidence" value="ECO:0007669"/>
    <property type="project" value="UniProtKB-KW"/>
</dbReference>
<evidence type="ECO:0000256" key="1">
    <source>
        <dbReference type="ARBA" id="ARBA00004383"/>
    </source>
</evidence>
<dbReference type="PANTHER" id="PTHR33446:SF2">
    <property type="entry name" value="PROTEIN TONB"/>
    <property type="match status" value="1"/>
</dbReference>
<keyword evidence="9" id="KW-0472">Membrane</keyword>
<protein>
    <submittedName>
        <fullName evidence="12">Outer membrane transport energization protein TonB</fullName>
    </submittedName>
</protein>
<evidence type="ECO:0000256" key="6">
    <source>
        <dbReference type="ARBA" id="ARBA00022692"/>
    </source>
</evidence>
<evidence type="ECO:0000256" key="7">
    <source>
        <dbReference type="ARBA" id="ARBA00022927"/>
    </source>
</evidence>
<evidence type="ECO:0000313" key="13">
    <source>
        <dbReference type="Proteomes" id="UP000243904"/>
    </source>
</evidence>
<dbReference type="GO" id="GO:0055085">
    <property type="term" value="P:transmembrane transport"/>
    <property type="evidence" value="ECO:0007669"/>
    <property type="project" value="InterPro"/>
</dbReference>
<keyword evidence="13" id="KW-1185">Reference proteome</keyword>
<dbReference type="InterPro" id="IPR051045">
    <property type="entry name" value="TonB-dependent_transducer"/>
</dbReference>
<evidence type="ECO:0000256" key="3">
    <source>
        <dbReference type="ARBA" id="ARBA00022448"/>
    </source>
</evidence>
<dbReference type="RefSeq" id="WP_100381290.1">
    <property type="nucleotide sequence ID" value="NZ_LT629750.1"/>
</dbReference>
<keyword evidence="5" id="KW-0997">Cell inner membrane</keyword>
<organism evidence="12 13">
    <name type="scientific">Bradyrhizobium canariense</name>
    <dbReference type="NCBI Taxonomy" id="255045"/>
    <lineage>
        <taxon>Bacteria</taxon>
        <taxon>Pseudomonadati</taxon>
        <taxon>Pseudomonadota</taxon>
        <taxon>Alphaproteobacteria</taxon>
        <taxon>Hyphomicrobiales</taxon>
        <taxon>Nitrobacteraceae</taxon>
        <taxon>Bradyrhizobium</taxon>
    </lineage>
</organism>
<gene>
    <name evidence="12" type="ORF">SAMN05444158_1941</name>
</gene>
<reference evidence="13" key="1">
    <citation type="submission" date="2016-10" db="EMBL/GenBank/DDBJ databases">
        <authorList>
            <person name="Varghese N."/>
            <person name="Submissions S."/>
        </authorList>
    </citation>
    <scope>NUCLEOTIDE SEQUENCE [LARGE SCALE GENOMIC DNA]</scope>
    <source>
        <strain evidence="13">GAS369</strain>
    </source>
</reference>